<dbReference type="GO" id="GO:0016485">
    <property type="term" value="P:protein processing"/>
    <property type="evidence" value="ECO:0007669"/>
    <property type="project" value="TreeGrafter"/>
</dbReference>
<keyword evidence="4" id="KW-0645">Protease</keyword>
<dbReference type="Gene3D" id="2.60.40.1120">
    <property type="entry name" value="Carboxypeptidase-like, regulatory domain"/>
    <property type="match status" value="1"/>
</dbReference>
<dbReference type="EMBL" id="WEIS01062890">
    <property type="protein sequence ID" value="NWI67893.1"/>
    <property type="molecule type" value="Genomic_DNA"/>
</dbReference>
<evidence type="ECO:0000313" key="5">
    <source>
        <dbReference type="Proteomes" id="UP000660247"/>
    </source>
</evidence>
<evidence type="ECO:0000259" key="3">
    <source>
        <dbReference type="PROSITE" id="PS52035"/>
    </source>
</evidence>
<dbReference type="GO" id="GO:0008270">
    <property type="term" value="F:zinc ion binding"/>
    <property type="evidence" value="ECO:0007669"/>
    <property type="project" value="InterPro"/>
</dbReference>
<dbReference type="SUPFAM" id="SSF53187">
    <property type="entry name" value="Zn-dependent exopeptidases"/>
    <property type="match status" value="1"/>
</dbReference>
<protein>
    <submittedName>
        <fullName evidence="4">CBPE Carboxypeptidase</fullName>
    </submittedName>
</protein>
<keyword evidence="4" id="KW-0378">Hydrolase</keyword>
<gene>
    <name evidence="4" type="primary">Cpe</name>
    <name evidence="4" type="ORF">TODMEX_R00965</name>
</gene>
<name>A0A851DHS5_TODME</name>
<dbReference type="Proteomes" id="UP000660247">
    <property type="component" value="Unassembled WGS sequence"/>
</dbReference>
<keyword evidence="5" id="KW-1185">Reference proteome</keyword>
<dbReference type="AlphaFoldDB" id="A0A851DHS5"/>
<dbReference type="Gene3D" id="3.40.630.10">
    <property type="entry name" value="Zn peptidases"/>
    <property type="match status" value="1"/>
</dbReference>
<feature type="domain" description="Peptidase M14" evidence="3">
    <location>
        <begin position="1"/>
        <end position="47"/>
    </location>
</feature>
<dbReference type="InterPro" id="IPR000834">
    <property type="entry name" value="Peptidase_M14"/>
</dbReference>
<dbReference type="PROSITE" id="PS52035">
    <property type="entry name" value="PEPTIDASE_M14"/>
    <property type="match status" value="1"/>
</dbReference>
<dbReference type="GO" id="GO:0004181">
    <property type="term" value="F:metallocarboxypeptidase activity"/>
    <property type="evidence" value="ECO:0007669"/>
    <property type="project" value="InterPro"/>
</dbReference>
<dbReference type="GO" id="GO:0005615">
    <property type="term" value="C:extracellular space"/>
    <property type="evidence" value="ECO:0007669"/>
    <property type="project" value="TreeGrafter"/>
</dbReference>
<reference evidence="4" key="1">
    <citation type="submission" date="2019-10" db="EMBL/GenBank/DDBJ databases">
        <title>Bird 10,000 Genomes (B10K) Project - Family phase.</title>
        <authorList>
            <person name="Zhang G."/>
        </authorList>
    </citation>
    <scope>NUCLEOTIDE SEQUENCE</scope>
    <source>
        <strain evidence="4">B10K-DU-002-69</strain>
        <tissue evidence="4">Muscle</tissue>
    </source>
</reference>
<dbReference type="PANTHER" id="PTHR11532:SF92">
    <property type="entry name" value="CARBOXYPEPTIDASE E"/>
    <property type="match status" value="1"/>
</dbReference>
<dbReference type="Pfam" id="PF00246">
    <property type="entry name" value="Peptidase_M14"/>
    <property type="match status" value="1"/>
</dbReference>
<dbReference type="GO" id="GO:0006518">
    <property type="term" value="P:peptide metabolic process"/>
    <property type="evidence" value="ECO:0007669"/>
    <property type="project" value="TreeGrafter"/>
</dbReference>
<evidence type="ECO:0000256" key="2">
    <source>
        <dbReference type="PROSITE-ProRule" id="PRU01379"/>
    </source>
</evidence>
<evidence type="ECO:0000313" key="4">
    <source>
        <dbReference type="EMBL" id="NWI67893.1"/>
    </source>
</evidence>
<accession>A0A851DHS5</accession>
<dbReference type="PANTHER" id="PTHR11532">
    <property type="entry name" value="PROTEASE M14 CARBOXYPEPTIDASE"/>
    <property type="match status" value="1"/>
</dbReference>
<feature type="active site" description="Proton donor/acceptor" evidence="2">
    <location>
        <position position="17"/>
    </location>
</feature>
<keyword evidence="4" id="KW-0121">Carboxypeptidase</keyword>
<dbReference type="OrthoDB" id="10249045at2759"/>
<comment type="similarity">
    <text evidence="1 2">Belongs to the peptidase M14 family.</text>
</comment>
<dbReference type="InterPro" id="IPR050753">
    <property type="entry name" value="Peptidase_M14_domain"/>
</dbReference>
<evidence type="ECO:0000256" key="1">
    <source>
        <dbReference type="ARBA" id="ARBA00005988"/>
    </source>
</evidence>
<organism evidence="4 5">
    <name type="scientific">Todus mexicanus</name>
    <name type="common">Puerto Rican tody</name>
    <dbReference type="NCBI Taxonomy" id="135184"/>
    <lineage>
        <taxon>Eukaryota</taxon>
        <taxon>Metazoa</taxon>
        <taxon>Chordata</taxon>
        <taxon>Craniata</taxon>
        <taxon>Vertebrata</taxon>
        <taxon>Euteleostomi</taxon>
        <taxon>Archelosauria</taxon>
        <taxon>Archosauria</taxon>
        <taxon>Dinosauria</taxon>
        <taxon>Saurischia</taxon>
        <taxon>Theropoda</taxon>
        <taxon>Coelurosauria</taxon>
        <taxon>Aves</taxon>
        <taxon>Neognathae</taxon>
        <taxon>Neoaves</taxon>
        <taxon>Telluraves</taxon>
        <taxon>Coraciimorphae</taxon>
        <taxon>Coraciiformes</taxon>
        <taxon>Todidae</taxon>
        <taxon>Todus</taxon>
    </lineage>
</organism>
<proteinExistence type="inferred from homology"/>
<sequence>MQDFNYLSSNCFEITVELSCEKFPPEETLKGYWEDNKNSLINYIEQIHRGVKGFVKDLLGNPIANATISVEGISHDITSGE</sequence>
<feature type="non-terminal residue" evidence="4">
    <location>
        <position position="1"/>
    </location>
</feature>
<feature type="non-terminal residue" evidence="4">
    <location>
        <position position="81"/>
    </location>
</feature>
<comment type="caution">
    <text evidence="4">The sequence shown here is derived from an EMBL/GenBank/DDBJ whole genome shotgun (WGS) entry which is preliminary data.</text>
</comment>